<feature type="domain" description="TonB-dependent receptor plug" evidence="16">
    <location>
        <begin position="66"/>
        <end position="173"/>
    </location>
</feature>
<evidence type="ECO:0000256" key="6">
    <source>
        <dbReference type="ARBA" id="ARBA00023004"/>
    </source>
</evidence>
<keyword evidence="18" id="KW-1185">Reference proteome</keyword>
<evidence type="ECO:0000256" key="8">
    <source>
        <dbReference type="ARBA" id="ARBA00023077"/>
    </source>
</evidence>
<evidence type="ECO:0000256" key="9">
    <source>
        <dbReference type="ARBA" id="ARBA00023136"/>
    </source>
</evidence>
<dbReference type="Pfam" id="PF00593">
    <property type="entry name" value="TonB_dep_Rec_b-barrel"/>
    <property type="match status" value="1"/>
</dbReference>
<dbReference type="SUPFAM" id="SSF56935">
    <property type="entry name" value="Porins"/>
    <property type="match status" value="1"/>
</dbReference>
<evidence type="ECO:0000256" key="1">
    <source>
        <dbReference type="ARBA" id="ARBA00004571"/>
    </source>
</evidence>
<evidence type="ECO:0000256" key="13">
    <source>
        <dbReference type="SAM" id="MobiDB-lite"/>
    </source>
</evidence>
<comment type="subcellular location">
    <subcellularLocation>
        <location evidence="1 11">Cell outer membrane</location>
        <topology evidence="1 11">Multi-pass membrane protein</topology>
    </subcellularLocation>
</comment>
<organism evidence="17 18">
    <name type="scientific">Sphingomonas spermidinifaciens</name>
    <dbReference type="NCBI Taxonomy" id="1141889"/>
    <lineage>
        <taxon>Bacteria</taxon>
        <taxon>Pseudomonadati</taxon>
        <taxon>Pseudomonadota</taxon>
        <taxon>Alphaproteobacteria</taxon>
        <taxon>Sphingomonadales</taxon>
        <taxon>Sphingomonadaceae</taxon>
        <taxon>Sphingomonas</taxon>
    </lineage>
</organism>
<keyword evidence="17" id="KW-0675">Receptor</keyword>
<evidence type="ECO:0000256" key="4">
    <source>
        <dbReference type="ARBA" id="ARBA00022496"/>
    </source>
</evidence>
<name>A0A2A4AYT6_9SPHN</name>
<keyword evidence="4" id="KW-0410">Iron transport</keyword>
<dbReference type="InterPro" id="IPR039426">
    <property type="entry name" value="TonB-dep_rcpt-like"/>
</dbReference>
<comment type="similarity">
    <text evidence="11 12">Belongs to the TonB-dependent receptor family.</text>
</comment>
<feature type="signal peptide" evidence="14">
    <location>
        <begin position="1"/>
        <end position="28"/>
    </location>
</feature>
<keyword evidence="3 11" id="KW-1134">Transmembrane beta strand</keyword>
<proteinExistence type="inferred from homology"/>
<evidence type="ECO:0000313" key="18">
    <source>
        <dbReference type="Proteomes" id="UP000218366"/>
    </source>
</evidence>
<evidence type="ECO:0000259" key="16">
    <source>
        <dbReference type="Pfam" id="PF07715"/>
    </source>
</evidence>
<dbReference type="Proteomes" id="UP000218366">
    <property type="component" value="Unassembled WGS sequence"/>
</dbReference>
<feature type="chain" id="PRO_5012268977" evidence="14">
    <location>
        <begin position="29"/>
        <end position="826"/>
    </location>
</feature>
<evidence type="ECO:0000256" key="10">
    <source>
        <dbReference type="ARBA" id="ARBA00023237"/>
    </source>
</evidence>
<dbReference type="EMBL" id="NWMW01000002">
    <property type="protein sequence ID" value="PCD02103.1"/>
    <property type="molecule type" value="Genomic_DNA"/>
</dbReference>
<dbReference type="InterPro" id="IPR000531">
    <property type="entry name" value="Beta-barrel_TonB"/>
</dbReference>
<keyword evidence="8 12" id="KW-0798">TonB box</keyword>
<dbReference type="InterPro" id="IPR012910">
    <property type="entry name" value="Plug_dom"/>
</dbReference>
<evidence type="ECO:0000256" key="2">
    <source>
        <dbReference type="ARBA" id="ARBA00022448"/>
    </source>
</evidence>
<dbReference type="PANTHER" id="PTHR32552">
    <property type="entry name" value="FERRICHROME IRON RECEPTOR-RELATED"/>
    <property type="match status" value="1"/>
</dbReference>
<keyword evidence="7" id="KW-0406">Ion transport</keyword>
<keyword evidence="6" id="KW-0408">Iron</keyword>
<dbReference type="GO" id="GO:0009279">
    <property type="term" value="C:cell outer membrane"/>
    <property type="evidence" value="ECO:0007669"/>
    <property type="project" value="UniProtKB-SubCell"/>
</dbReference>
<evidence type="ECO:0000259" key="15">
    <source>
        <dbReference type="Pfam" id="PF00593"/>
    </source>
</evidence>
<evidence type="ECO:0000256" key="5">
    <source>
        <dbReference type="ARBA" id="ARBA00022692"/>
    </source>
</evidence>
<dbReference type="OrthoDB" id="9760333at2"/>
<evidence type="ECO:0000256" key="3">
    <source>
        <dbReference type="ARBA" id="ARBA00022452"/>
    </source>
</evidence>
<keyword evidence="5 11" id="KW-0812">Transmembrane</keyword>
<dbReference type="InterPro" id="IPR036942">
    <property type="entry name" value="Beta-barrel_TonB_sf"/>
</dbReference>
<accession>A0A2A4AYT6</accession>
<dbReference type="GO" id="GO:0006826">
    <property type="term" value="P:iron ion transport"/>
    <property type="evidence" value="ECO:0007669"/>
    <property type="project" value="UniProtKB-KW"/>
</dbReference>
<keyword evidence="14" id="KW-0732">Signal</keyword>
<protein>
    <submittedName>
        <fullName evidence="17">TonB-dependent receptor</fullName>
    </submittedName>
</protein>
<dbReference type="PANTHER" id="PTHR32552:SF81">
    <property type="entry name" value="TONB-DEPENDENT OUTER MEMBRANE RECEPTOR"/>
    <property type="match status" value="1"/>
</dbReference>
<feature type="domain" description="TonB-dependent receptor-like beta-barrel" evidence="15">
    <location>
        <begin position="278"/>
        <end position="780"/>
    </location>
</feature>
<evidence type="ECO:0000256" key="14">
    <source>
        <dbReference type="SAM" id="SignalP"/>
    </source>
</evidence>
<evidence type="ECO:0000256" key="7">
    <source>
        <dbReference type="ARBA" id="ARBA00023065"/>
    </source>
</evidence>
<dbReference type="PROSITE" id="PS52016">
    <property type="entry name" value="TONB_DEPENDENT_REC_3"/>
    <property type="match status" value="1"/>
</dbReference>
<keyword evidence="9 11" id="KW-0472">Membrane</keyword>
<feature type="region of interest" description="Disordered" evidence="13">
    <location>
        <begin position="34"/>
        <end position="53"/>
    </location>
</feature>
<gene>
    <name evidence="17" type="ORF">COC42_11525</name>
</gene>
<keyword evidence="2 11" id="KW-0813">Transport</keyword>
<keyword evidence="10 11" id="KW-0998">Cell outer membrane</keyword>
<dbReference type="Gene3D" id="2.40.170.20">
    <property type="entry name" value="TonB-dependent receptor, beta-barrel domain"/>
    <property type="match status" value="1"/>
</dbReference>
<sequence>MSYSKTWRAGLMSATMLAGLAAAAPAAAQVAESQAVADDTAPGSGDPTQESGNEIVVTATRRATTIQDTPINISAIGAAELAAERLDDVRDLGAFTPGITVTDTGPRGAGTIVMRGLSADDTAAGGNNNDDAFGTYLGEVPLYLDFKLIDLQRVETLLGPQGTLYGLGTLAGAIRYIPNRPNPDRVEGYGHARAYDVAHSSGVGYVVDAAINLPIIPGVMAFRSATGYYYDPGFIDYPFIVKTPGVSIPQPGTLDNPAGTQAQRDANFAPQNDLNWERTFTTRNQFGITVPDFNAYLTYVFQETRSNGRQATGGGAFGEGKYEGPWRFAEPSKRYAHLVSLELEAEIGDIFKGVWVSAFTNTRTNAVTDVTDLLLDLDYDYELFPSFAGFTTGITERNQFNQEIRLISTHGGPFNWVVGGFYNKQRVTATGVERLPGFPEFAASPEGSEIYGGFYDGLVRPDGAEYVSFTRSKTEEMAVYGELTFRPIDRWQVTGGLRFYSYDTAITGGTDTPLLPGGRRRMPYPSLEIAPSRVRSGDTSASGMVWKVNTSFDFTDDVLGYATYSTGYRVGGVNRVAPCILPLPPGQNLCALPNELAYDPDETKNIEVGVRAQLFDRRLSLNLAVFNIDWEGIQLASQTVNGAIGITANAGSARSRGVDFSFNARVTPQFTLRGNYSYLDAKLTETAPDLLGTADGFVDAEAGDRLPGSARHSGAASAIYNVPLGENTLRLNWTATYTGDILTRPGARAGGEKLPDYMMHRASVTYDTGLWELSLFANNIFDKYAITGVSNDLTRFRQINDGIIGRYYAQSIAQPRVIGLEGRFTF</sequence>
<dbReference type="RefSeq" id="WP_096343481.1">
    <property type="nucleotide sequence ID" value="NZ_NWMW01000002.1"/>
</dbReference>
<evidence type="ECO:0000313" key="17">
    <source>
        <dbReference type="EMBL" id="PCD02103.1"/>
    </source>
</evidence>
<dbReference type="Pfam" id="PF07715">
    <property type="entry name" value="Plug"/>
    <property type="match status" value="1"/>
</dbReference>
<comment type="caution">
    <text evidence="17">The sequence shown here is derived from an EMBL/GenBank/DDBJ whole genome shotgun (WGS) entry which is preliminary data.</text>
</comment>
<evidence type="ECO:0000256" key="11">
    <source>
        <dbReference type="PROSITE-ProRule" id="PRU01360"/>
    </source>
</evidence>
<dbReference type="AlphaFoldDB" id="A0A2A4AYT6"/>
<evidence type="ECO:0000256" key="12">
    <source>
        <dbReference type="RuleBase" id="RU003357"/>
    </source>
</evidence>
<reference evidence="17 18" key="1">
    <citation type="submission" date="2017-09" db="EMBL/GenBank/DDBJ databases">
        <title>Sphingomonas spermidinifaciens 9NM-10, whole genome shotgun sequence.</title>
        <authorList>
            <person name="Feng G."/>
            <person name="Zhu H."/>
        </authorList>
    </citation>
    <scope>NUCLEOTIDE SEQUENCE [LARGE SCALE GENOMIC DNA]</scope>
    <source>
        <strain evidence="17 18">9NM-10</strain>
    </source>
</reference>